<accession>A0A8R1YWB6</accession>
<protein>
    <submittedName>
        <fullName evidence="1">Uncharacterized protein</fullName>
    </submittedName>
</protein>
<dbReference type="EnsemblMetazoa" id="PPA42001.1">
    <property type="protein sequence ID" value="PPA42001.1"/>
    <property type="gene ID" value="WBGene00280370"/>
</dbReference>
<keyword evidence="2" id="KW-1185">Reference proteome</keyword>
<accession>A0A2A6C0W1</accession>
<reference evidence="2" key="1">
    <citation type="journal article" date="2008" name="Nat. Genet.">
        <title>The Pristionchus pacificus genome provides a unique perspective on nematode lifestyle and parasitism.</title>
        <authorList>
            <person name="Dieterich C."/>
            <person name="Clifton S.W."/>
            <person name="Schuster L.N."/>
            <person name="Chinwalla A."/>
            <person name="Delehaunty K."/>
            <person name="Dinkelacker I."/>
            <person name="Fulton L."/>
            <person name="Fulton R."/>
            <person name="Godfrey J."/>
            <person name="Minx P."/>
            <person name="Mitreva M."/>
            <person name="Roeseler W."/>
            <person name="Tian H."/>
            <person name="Witte H."/>
            <person name="Yang S.P."/>
            <person name="Wilson R.K."/>
            <person name="Sommer R.J."/>
        </authorList>
    </citation>
    <scope>NUCLEOTIDE SEQUENCE [LARGE SCALE GENOMIC DNA]</scope>
    <source>
        <strain evidence="2">PS312</strain>
    </source>
</reference>
<gene>
    <name evidence="1" type="primary">WBGene00280370</name>
</gene>
<evidence type="ECO:0000313" key="1">
    <source>
        <dbReference type="EnsemblMetazoa" id="PPA42001.1"/>
    </source>
</evidence>
<name>A0A2A6C0W1_PRIPA</name>
<proteinExistence type="predicted"/>
<dbReference type="Proteomes" id="UP000005239">
    <property type="component" value="Unassembled WGS sequence"/>
</dbReference>
<reference evidence="1" key="2">
    <citation type="submission" date="2022-06" db="UniProtKB">
        <authorList>
            <consortium name="EnsemblMetazoa"/>
        </authorList>
    </citation>
    <scope>IDENTIFICATION</scope>
    <source>
        <strain evidence="1">PS312</strain>
    </source>
</reference>
<evidence type="ECO:0000313" key="2">
    <source>
        <dbReference type="Proteomes" id="UP000005239"/>
    </source>
</evidence>
<sequence length="62" mass="7530">MHVMIIDYSGKTDEERKMKKVLKRGRPMKIFLNIRYLRISMKNQVRNTDELDWKVSSENEQT</sequence>
<dbReference type="AlphaFoldDB" id="A0A2A6C0W1"/>
<organism evidence="1 2">
    <name type="scientific">Pristionchus pacificus</name>
    <name type="common">Parasitic nematode worm</name>
    <dbReference type="NCBI Taxonomy" id="54126"/>
    <lineage>
        <taxon>Eukaryota</taxon>
        <taxon>Metazoa</taxon>
        <taxon>Ecdysozoa</taxon>
        <taxon>Nematoda</taxon>
        <taxon>Chromadorea</taxon>
        <taxon>Rhabditida</taxon>
        <taxon>Rhabditina</taxon>
        <taxon>Diplogasteromorpha</taxon>
        <taxon>Diplogasteroidea</taxon>
        <taxon>Neodiplogasteridae</taxon>
        <taxon>Pristionchus</taxon>
    </lineage>
</organism>